<dbReference type="InterPro" id="IPR032816">
    <property type="entry name" value="VTT_dom"/>
</dbReference>
<keyword evidence="1" id="KW-0472">Membrane</keyword>
<gene>
    <name evidence="3" type="ORF">GBAR_LOCUS22430</name>
</gene>
<feature type="domain" description="VTT" evidence="2">
    <location>
        <begin position="1"/>
        <end position="72"/>
    </location>
</feature>
<sequence length="116" mass="13178">MLSGLAFGPVWGVVYASIGAIIGVSCAFLVARYVARGMVEGWVKGNTQFRRIDEGVHRQGWRMLMVTRLVHSFRLTCRTTLMGSRRYDLPLLFCLMDLHVARHRCLRPVGGRGERR</sequence>
<evidence type="ECO:0000313" key="4">
    <source>
        <dbReference type="Proteomes" id="UP001174909"/>
    </source>
</evidence>
<dbReference type="EMBL" id="CASHTH010003093">
    <property type="protein sequence ID" value="CAI8040235.1"/>
    <property type="molecule type" value="Genomic_DNA"/>
</dbReference>
<proteinExistence type="predicted"/>
<dbReference type="PANTHER" id="PTHR46826">
    <property type="match status" value="1"/>
</dbReference>
<comment type="caution">
    <text evidence="3">The sequence shown here is derived from an EMBL/GenBank/DDBJ whole genome shotgun (WGS) entry which is preliminary data.</text>
</comment>
<dbReference type="AlphaFoldDB" id="A0AA35T1V8"/>
<organism evidence="3 4">
    <name type="scientific">Geodia barretti</name>
    <name type="common">Barrett's horny sponge</name>
    <dbReference type="NCBI Taxonomy" id="519541"/>
    <lineage>
        <taxon>Eukaryota</taxon>
        <taxon>Metazoa</taxon>
        <taxon>Porifera</taxon>
        <taxon>Demospongiae</taxon>
        <taxon>Heteroscleromorpha</taxon>
        <taxon>Tetractinellida</taxon>
        <taxon>Astrophorina</taxon>
        <taxon>Geodiidae</taxon>
        <taxon>Geodia</taxon>
    </lineage>
</organism>
<feature type="transmembrane region" description="Helical" evidence="1">
    <location>
        <begin position="12"/>
        <end position="35"/>
    </location>
</feature>
<keyword evidence="4" id="KW-1185">Reference proteome</keyword>
<keyword evidence="1" id="KW-1133">Transmembrane helix</keyword>
<dbReference type="InterPro" id="IPR053240">
    <property type="entry name" value="VTT_domain"/>
</dbReference>
<evidence type="ECO:0000313" key="3">
    <source>
        <dbReference type="EMBL" id="CAI8040235.1"/>
    </source>
</evidence>
<reference evidence="3" key="1">
    <citation type="submission" date="2023-03" db="EMBL/GenBank/DDBJ databases">
        <authorList>
            <person name="Steffen K."/>
            <person name="Cardenas P."/>
        </authorList>
    </citation>
    <scope>NUCLEOTIDE SEQUENCE</scope>
</reference>
<dbReference type="Pfam" id="PF09335">
    <property type="entry name" value="VTT_dom"/>
    <property type="match status" value="1"/>
</dbReference>
<dbReference type="PANTHER" id="PTHR46826:SF1">
    <property type="entry name" value="TVP38_TMEM64 FAMILY MEMBRANE PROTEIN YDJX"/>
    <property type="match status" value="1"/>
</dbReference>
<evidence type="ECO:0000256" key="1">
    <source>
        <dbReference type="SAM" id="Phobius"/>
    </source>
</evidence>
<name>A0AA35T1V8_GEOBA</name>
<evidence type="ECO:0000259" key="2">
    <source>
        <dbReference type="Pfam" id="PF09335"/>
    </source>
</evidence>
<accession>A0AA35T1V8</accession>
<dbReference type="Proteomes" id="UP001174909">
    <property type="component" value="Unassembled WGS sequence"/>
</dbReference>
<protein>
    <submittedName>
        <fullName evidence="3">TVP38/TMEM64 family membrane protein slr0305</fullName>
    </submittedName>
</protein>
<keyword evidence="1" id="KW-0812">Transmembrane</keyword>